<dbReference type="GO" id="GO:0004499">
    <property type="term" value="F:N,N-dimethylaniline monooxygenase activity"/>
    <property type="evidence" value="ECO:0007669"/>
    <property type="project" value="InterPro"/>
</dbReference>
<gene>
    <name evidence="9" type="ORF">Fcan01_07261</name>
</gene>
<comment type="caution">
    <text evidence="9">The sequence shown here is derived from an EMBL/GenBank/DDBJ whole genome shotgun (WGS) entry which is preliminary data.</text>
</comment>
<dbReference type="PIRSF" id="PIRSF000332">
    <property type="entry name" value="FMO"/>
    <property type="match status" value="1"/>
</dbReference>
<evidence type="ECO:0000313" key="9">
    <source>
        <dbReference type="EMBL" id="OXA58338.1"/>
    </source>
</evidence>
<dbReference type="InterPro" id="IPR000960">
    <property type="entry name" value="Flavin_mOase"/>
</dbReference>
<dbReference type="OMA" id="FRHREVM"/>
<name>A0A226EMB4_FOLCA</name>
<evidence type="ECO:0000256" key="7">
    <source>
        <dbReference type="ARBA" id="ARBA00023033"/>
    </source>
</evidence>
<keyword evidence="10" id="KW-1185">Reference proteome</keyword>
<evidence type="ECO:0000256" key="2">
    <source>
        <dbReference type="ARBA" id="ARBA00009183"/>
    </source>
</evidence>
<evidence type="ECO:0000256" key="3">
    <source>
        <dbReference type="ARBA" id="ARBA00022630"/>
    </source>
</evidence>
<dbReference type="Pfam" id="PF00743">
    <property type="entry name" value="FMO-like"/>
    <property type="match status" value="2"/>
</dbReference>
<comment type="similarity">
    <text evidence="2 8">Belongs to the FMO family.</text>
</comment>
<dbReference type="InterPro" id="IPR036188">
    <property type="entry name" value="FAD/NAD-bd_sf"/>
</dbReference>
<evidence type="ECO:0000313" key="10">
    <source>
        <dbReference type="Proteomes" id="UP000198287"/>
    </source>
</evidence>
<accession>A0A226EMB4</accession>
<evidence type="ECO:0000256" key="1">
    <source>
        <dbReference type="ARBA" id="ARBA00001974"/>
    </source>
</evidence>
<dbReference type="GO" id="GO:0050661">
    <property type="term" value="F:NADP binding"/>
    <property type="evidence" value="ECO:0007669"/>
    <property type="project" value="InterPro"/>
</dbReference>
<sequence length="441" mass="50336">MEVFGVNEVGRKRVCVVGAGAAGLAAIRHIAASETLEGTVFESAGDIGGIWRDDGLTPLYKGLKTNLPKQIMGFLDFSFDTDNSEKNSFLMHYEVLNFLTAFTDKFSLKDYIHFNTKVLHIRPVKKVDAKCTANKELLWEVTYERSSKKNIEYFDAVAICNGYNAYSKHFNTSLIPGPKQLYEFKGKLMYSREYRIPEPFTGKNVLVYGCGPSGIDIMLEIVNLVSQITFSFRRPPYTGNLPDKISQKPPIKDVHGYSVTFQDGTISDFDVILICTGYEYDLPFLTPEESCLRIENGKFISPLYRHMINISYPTMALIGLPFRNCPFMLFDCQMRYFVKLLEGKASLPTEAVMLAELEAEKKYRIDKQIGFSKSHQLEELQWPYMRSLAKDGNFSHLLADLQVKRKIYEKVAQRRHAFPALYKNDEIVVLDNESYSFLEAV</sequence>
<comment type="cofactor">
    <cofactor evidence="1 8">
        <name>FAD</name>
        <dbReference type="ChEBI" id="CHEBI:57692"/>
    </cofactor>
</comment>
<evidence type="ECO:0000256" key="8">
    <source>
        <dbReference type="RuleBase" id="RU361177"/>
    </source>
</evidence>
<dbReference type="GO" id="GO:0050660">
    <property type="term" value="F:flavin adenine dinucleotide binding"/>
    <property type="evidence" value="ECO:0007669"/>
    <property type="project" value="InterPro"/>
</dbReference>
<reference evidence="9 10" key="1">
    <citation type="submission" date="2015-12" db="EMBL/GenBank/DDBJ databases">
        <title>The genome of Folsomia candida.</title>
        <authorList>
            <person name="Faddeeva A."/>
            <person name="Derks M.F."/>
            <person name="Anvar Y."/>
            <person name="Smit S."/>
            <person name="Van Straalen N."/>
            <person name="Roelofs D."/>
        </authorList>
    </citation>
    <scope>NUCLEOTIDE SEQUENCE [LARGE SCALE GENOMIC DNA]</scope>
    <source>
        <strain evidence="9 10">VU population</strain>
        <tissue evidence="9">Whole body</tissue>
    </source>
</reference>
<dbReference type="EMBL" id="LNIX01000003">
    <property type="protein sequence ID" value="OXA58338.1"/>
    <property type="molecule type" value="Genomic_DNA"/>
</dbReference>
<organism evidence="9 10">
    <name type="scientific">Folsomia candida</name>
    <name type="common">Springtail</name>
    <dbReference type="NCBI Taxonomy" id="158441"/>
    <lineage>
        <taxon>Eukaryota</taxon>
        <taxon>Metazoa</taxon>
        <taxon>Ecdysozoa</taxon>
        <taxon>Arthropoda</taxon>
        <taxon>Hexapoda</taxon>
        <taxon>Collembola</taxon>
        <taxon>Entomobryomorpha</taxon>
        <taxon>Isotomoidea</taxon>
        <taxon>Isotomidae</taxon>
        <taxon>Proisotominae</taxon>
        <taxon>Folsomia</taxon>
    </lineage>
</organism>
<keyword evidence="4 8" id="KW-0274">FAD</keyword>
<evidence type="ECO:0000256" key="4">
    <source>
        <dbReference type="ARBA" id="ARBA00022827"/>
    </source>
</evidence>
<evidence type="ECO:0000256" key="6">
    <source>
        <dbReference type="ARBA" id="ARBA00023002"/>
    </source>
</evidence>
<keyword evidence="7 8" id="KW-0503">Monooxygenase</keyword>
<dbReference type="Proteomes" id="UP000198287">
    <property type="component" value="Unassembled WGS sequence"/>
</dbReference>
<dbReference type="Gene3D" id="3.50.50.60">
    <property type="entry name" value="FAD/NAD(P)-binding domain"/>
    <property type="match status" value="2"/>
</dbReference>
<dbReference type="PANTHER" id="PTHR23023">
    <property type="entry name" value="DIMETHYLANILINE MONOOXYGENASE"/>
    <property type="match status" value="1"/>
</dbReference>
<dbReference type="EC" id="1.-.-.-" evidence="8"/>
<dbReference type="PRINTS" id="PR00370">
    <property type="entry name" value="FMOXYGENASE"/>
</dbReference>
<keyword evidence="5" id="KW-0521">NADP</keyword>
<dbReference type="InterPro" id="IPR050346">
    <property type="entry name" value="FMO-like"/>
</dbReference>
<dbReference type="InterPro" id="IPR020946">
    <property type="entry name" value="Flavin_mOase-like"/>
</dbReference>
<dbReference type="AlphaFoldDB" id="A0A226EMB4"/>
<dbReference type="FunFam" id="3.50.50.60:FF:000138">
    <property type="entry name" value="Flavin-containing monooxygenase"/>
    <property type="match status" value="1"/>
</dbReference>
<proteinExistence type="inferred from homology"/>
<keyword evidence="3 8" id="KW-0285">Flavoprotein</keyword>
<evidence type="ECO:0000256" key="5">
    <source>
        <dbReference type="ARBA" id="ARBA00022857"/>
    </source>
</evidence>
<protein>
    <recommendedName>
        <fullName evidence="8">Flavin-containing monooxygenase</fullName>
        <ecNumber evidence="8">1.-.-.-</ecNumber>
    </recommendedName>
</protein>
<dbReference type="OrthoDB" id="66881at2759"/>
<dbReference type="SUPFAM" id="SSF51905">
    <property type="entry name" value="FAD/NAD(P)-binding domain"/>
    <property type="match status" value="2"/>
</dbReference>
<keyword evidence="6 8" id="KW-0560">Oxidoreductase</keyword>